<dbReference type="EMBL" id="JBHTGL010000008">
    <property type="protein sequence ID" value="MFD0625125.1"/>
    <property type="molecule type" value="Genomic_DNA"/>
</dbReference>
<sequence length="47" mass="5124">MRAHSSQKYWRLPFSTEQIQVGGAVSLSAELPHKAQVTTAASLRAGR</sequence>
<dbReference type="Proteomes" id="UP001596915">
    <property type="component" value="Unassembled WGS sequence"/>
</dbReference>
<proteinExistence type="predicted"/>
<evidence type="ECO:0000313" key="1">
    <source>
        <dbReference type="EMBL" id="MFD0625125.1"/>
    </source>
</evidence>
<accession>A0ABW2WYS5</accession>
<name>A0ABW2WYS5_9ACTN</name>
<keyword evidence="2" id="KW-1185">Reference proteome</keyword>
<protein>
    <submittedName>
        <fullName evidence="1">Uncharacterized protein</fullName>
    </submittedName>
</protein>
<gene>
    <name evidence="1" type="ORF">ACFQ2K_22575</name>
</gene>
<organism evidence="1 2">
    <name type="scientific">Streptomyces sanglieri</name>
    <dbReference type="NCBI Taxonomy" id="193460"/>
    <lineage>
        <taxon>Bacteria</taxon>
        <taxon>Bacillati</taxon>
        <taxon>Actinomycetota</taxon>
        <taxon>Actinomycetes</taxon>
        <taxon>Kitasatosporales</taxon>
        <taxon>Streptomycetaceae</taxon>
        <taxon>Streptomyces</taxon>
    </lineage>
</organism>
<comment type="caution">
    <text evidence="1">The sequence shown here is derived from an EMBL/GenBank/DDBJ whole genome shotgun (WGS) entry which is preliminary data.</text>
</comment>
<reference evidence="2" key="1">
    <citation type="journal article" date="2019" name="Int. J. Syst. Evol. Microbiol.">
        <title>The Global Catalogue of Microorganisms (GCM) 10K type strain sequencing project: providing services to taxonomists for standard genome sequencing and annotation.</title>
        <authorList>
            <consortium name="The Broad Institute Genomics Platform"/>
            <consortium name="The Broad Institute Genome Sequencing Center for Infectious Disease"/>
            <person name="Wu L."/>
            <person name="Ma J."/>
        </authorList>
    </citation>
    <scope>NUCLEOTIDE SEQUENCE [LARGE SCALE GENOMIC DNA]</scope>
    <source>
        <strain evidence="2">JCM 12607</strain>
    </source>
</reference>
<evidence type="ECO:0000313" key="2">
    <source>
        <dbReference type="Proteomes" id="UP001596915"/>
    </source>
</evidence>